<name>A0ACC0VDX0_9HYPO</name>
<dbReference type="Proteomes" id="UP001163324">
    <property type="component" value="Chromosome 1"/>
</dbReference>
<keyword evidence="2" id="KW-1185">Reference proteome</keyword>
<comment type="caution">
    <text evidence="1">The sequence shown here is derived from an EMBL/GenBank/DDBJ whole genome shotgun (WGS) entry which is preliminary data.</text>
</comment>
<accession>A0ACC0VDX0</accession>
<protein>
    <submittedName>
        <fullName evidence="1">Uncharacterized protein</fullName>
    </submittedName>
</protein>
<gene>
    <name evidence="1" type="ORF">N3K66_001018</name>
</gene>
<reference evidence="1" key="1">
    <citation type="submission" date="2022-10" db="EMBL/GenBank/DDBJ databases">
        <title>Complete Genome of Trichothecium roseum strain YXFP-22015, a Plant Pathogen Isolated from Citrus.</title>
        <authorList>
            <person name="Wang Y."/>
            <person name="Zhu L."/>
        </authorList>
    </citation>
    <scope>NUCLEOTIDE SEQUENCE</scope>
    <source>
        <strain evidence="1">YXFP-22015</strain>
    </source>
</reference>
<proteinExistence type="predicted"/>
<evidence type="ECO:0000313" key="1">
    <source>
        <dbReference type="EMBL" id="KAI9904489.1"/>
    </source>
</evidence>
<evidence type="ECO:0000313" key="2">
    <source>
        <dbReference type="Proteomes" id="UP001163324"/>
    </source>
</evidence>
<sequence length="531" mass="59128">MVYCGKASQGCQSCRTRRIKCDKATPDCTQCVRIGKKCPGYRDQLSLMFRDESSKVIQKAHAQWGIEAGMDGNPVGSTVFNMDEYADLQSPPSALLSPPHSTSGPVVINRRPTMGPYLQPLIRPNIEERGFSFYVNQYLVGHPDEPRNTREVQSEEWLENPALRGLMVAVGLASLSNLSGKAEFMPHARQRYGEALRAAGQMIRADDASSIDVTSRLVVMLALFELVKGADLSTGSVLAHVAGGAALIRTQFPMQHLPCQGVRPLLQLCFSTFISAVEAGIPLPALFYDWVTFCRKSMVLDDNPAIELGLLIARFTEISSSIRGSILQDGKPSTARKIQALADLNAEMERWERSLRGTWQYGLGKRPNLPSAAVFEGEYHMYHDMWVARIWSHYRWARTLVNEGLLELVDTYPISGTMFAQNSERKSWLSTIRNLCRDTLVSTPSHWRHPLLDNKPPGSVEQYGSAGAGAAGIPIVLFHLKVAACAPEIPKSWWEWTKGVVECIWGDMGMLQAKTILQEMKLHEAKLRRKV</sequence>
<dbReference type="EMBL" id="CM047940">
    <property type="protein sequence ID" value="KAI9904489.1"/>
    <property type="molecule type" value="Genomic_DNA"/>
</dbReference>
<organism evidence="1 2">
    <name type="scientific">Trichothecium roseum</name>
    <dbReference type="NCBI Taxonomy" id="47278"/>
    <lineage>
        <taxon>Eukaryota</taxon>
        <taxon>Fungi</taxon>
        <taxon>Dikarya</taxon>
        <taxon>Ascomycota</taxon>
        <taxon>Pezizomycotina</taxon>
        <taxon>Sordariomycetes</taxon>
        <taxon>Hypocreomycetidae</taxon>
        <taxon>Hypocreales</taxon>
        <taxon>Hypocreales incertae sedis</taxon>
        <taxon>Trichothecium</taxon>
    </lineage>
</organism>